<keyword evidence="4" id="KW-1185">Reference proteome</keyword>
<dbReference type="Pfam" id="PF01381">
    <property type="entry name" value="HTH_3"/>
    <property type="match status" value="1"/>
</dbReference>
<dbReference type="GO" id="GO:0003677">
    <property type="term" value="F:DNA binding"/>
    <property type="evidence" value="ECO:0007669"/>
    <property type="project" value="UniProtKB-KW"/>
</dbReference>
<dbReference type="Gene3D" id="1.10.260.40">
    <property type="entry name" value="lambda repressor-like DNA-binding domains"/>
    <property type="match status" value="1"/>
</dbReference>
<dbReference type="GO" id="GO:0003700">
    <property type="term" value="F:DNA-binding transcription factor activity"/>
    <property type="evidence" value="ECO:0007669"/>
    <property type="project" value="TreeGrafter"/>
</dbReference>
<protein>
    <recommendedName>
        <fullName evidence="2">HTH cro/C1-type domain-containing protein</fullName>
    </recommendedName>
</protein>
<evidence type="ECO:0000313" key="3">
    <source>
        <dbReference type="EMBL" id="GLK63476.1"/>
    </source>
</evidence>
<sequence>MNQMVTIPRDEYDRLLAAAEDLADLQAYDRAMADLASGKEELIPAEYVNRILGGESPVRAFRDLRGMTQAALAEASGVNRVYIAEIEGGKKAGSAATLKKLAEALHVDLDDLV</sequence>
<comment type="caution">
    <text evidence="3">The sequence shown here is derived from an EMBL/GenBank/DDBJ whole genome shotgun (WGS) entry which is preliminary data.</text>
</comment>
<dbReference type="RefSeq" id="WP_271179309.1">
    <property type="nucleotide sequence ID" value="NZ_BSFH01000017.1"/>
</dbReference>
<dbReference type="InterPro" id="IPR001387">
    <property type="entry name" value="Cro/C1-type_HTH"/>
</dbReference>
<keyword evidence="1" id="KW-0238">DNA-binding</keyword>
<dbReference type="PROSITE" id="PS50943">
    <property type="entry name" value="HTH_CROC1"/>
    <property type="match status" value="1"/>
</dbReference>
<evidence type="ECO:0000256" key="1">
    <source>
        <dbReference type="ARBA" id="ARBA00023125"/>
    </source>
</evidence>
<organism evidence="3 4">
    <name type="scientific">Paracoccus kondratievae</name>
    <dbReference type="NCBI Taxonomy" id="135740"/>
    <lineage>
        <taxon>Bacteria</taxon>
        <taxon>Pseudomonadati</taxon>
        <taxon>Pseudomonadota</taxon>
        <taxon>Alphaproteobacteria</taxon>
        <taxon>Rhodobacterales</taxon>
        <taxon>Paracoccaceae</taxon>
        <taxon>Paracoccus</taxon>
    </lineage>
</organism>
<accession>A0AAD3NVB3</accession>
<dbReference type="Proteomes" id="UP001143349">
    <property type="component" value="Unassembled WGS sequence"/>
</dbReference>
<dbReference type="PANTHER" id="PTHR46797:SF1">
    <property type="entry name" value="METHYLPHOSPHONATE SYNTHASE"/>
    <property type="match status" value="1"/>
</dbReference>
<reference evidence="3" key="1">
    <citation type="journal article" date="2014" name="Int. J. Syst. Evol. Microbiol.">
        <title>Complete genome sequence of Corynebacterium casei LMG S-19264T (=DSM 44701T), isolated from a smear-ripened cheese.</title>
        <authorList>
            <consortium name="US DOE Joint Genome Institute (JGI-PGF)"/>
            <person name="Walter F."/>
            <person name="Albersmeier A."/>
            <person name="Kalinowski J."/>
            <person name="Ruckert C."/>
        </authorList>
    </citation>
    <scope>NUCLEOTIDE SEQUENCE</scope>
    <source>
        <strain evidence="3">VKM B-2222</strain>
    </source>
</reference>
<dbReference type="CDD" id="cd00093">
    <property type="entry name" value="HTH_XRE"/>
    <property type="match status" value="1"/>
</dbReference>
<dbReference type="AlphaFoldDB" id="A0AAD3NVB3"/>
<dbReference type="SUPFAM" id="SSF47413">
    <property type="entry name" value="lambda repressor-like DNA-binding domains"/>
    <property type="match status" value="1"/>
</dbReference>
<dbReference type="InterPro" id="IPR050807">
    <property type="entry name" value="TransReg_Diox_bact_type"/>
</dbReference>
<dbReference type="EMBL" id="BSFH01000017">
    <property type="protein sequence ID" value="GLK63476.1"/>
    <property type="molecule type" value="Genomic_DNA"/>
</dbReference>
<evidence type="ECO:0000313" key="4">
    <source>
        <dbReference type="Proteomes" id="UP001143349"/>
    </source>
</evidence>
<name>A0AAD3NVB3_9RHOB</name>
<proteinExistence type="predicted"/>
<dbReference type="PANTHER" id="PTHR46797">
    <property type="entry name" value="HTH-TYPE TRANSCRIPTIONAL REGULATOR"/>
    <property type="match status" value="1"/>
</dbReference>
<gene>
    <name evidence="3" type="ORF">GCM10017635_09460</name>
</gene>
<feature type="domain" description="HTH cro/C1-type" evidence="2">
    <location>
        <begin position="58"/>
        <end position="112"/>
    </location>
</feature>
<evidence type="ECO:0000259" key="2">
    <source>
        <dbReference type="PROSITE" id="PS50943"/>
    </source>
</evidence>
<reference evidence="3" key="2">
    <citation type="submission" date="2023-01" db="EMBL/GenBank/DDBJ databases">
        <authorList>
            <person name="Sun Q."/>
            <person name="Evtushenko L."/>
        </authorList>
    </citation>
    <scope>NUCLEOTIDE SEQUENCE</scope>
    <source>
        <strain evidence="3">VKM B-2222</strain>
    </source>
</reference>
<dbReference type="GO" id="GO:0005829">
    <property type="term" value="C:cytosol"/>
    <property type="evidence" value="ECO:0007669"/>
    <property type="project" value="TreeGrafter"/>
</dbReference>
<dbReference type="InterPro" id="IPR010982">
    <property type="entry name" value="Lambda_DNA-bd_dom_sf"/>
</dbReference>
<dbReference type="SMART" id="SM00530">
    <property type="entry name" value="HTH_XRE"/>
    <property type="match status" value="1"/>
</dbReference>